<keyword evidence="4 5" id="KW-0472">Membrane</keyword>
<feature type="transmembrane region" description="Helical" evidence="5">
    <location>
        <begin position="104"/>
        <end position="124"/>
    </location>
</feature>
<protein>
    <submittedName>
        <fullName evidence="6">Putative membrane protein</fullName>
    </submittedName>
</protein>
<feature type="transmembrane region" description="Helical" evidence="5">
    <location>
        <begin position="50"/>
        <end position="67"/>
    </location>
</feature>
<feature type="transmembrane region" description="Helical" evidence="5">
    <location>
        <begin position="12"/>
        <end position="44"/>
    </location>
</feature>
<evidence type="ECO:0000256" key="4">
    <source>
        <dbReference type="ARBA" id="ARBA00023136"/>
    </source>
</evidence>
<dbReference type="EMBL" id="UOFJ01000222">
    <property type="protein sequence ID" value="VAW66495.1"/>
    <property type="molecule type" value="Genomic_DNA"/>
</dbReference>
<comment type="subcellular location">
    <subcellularLocation>
        <location evidence="1">Membrane</location>
        <topology evidence="1">Multi-pass membrane protein</topology>
    </subcellularLocation>
</comment>
<feature type="transmembrane region" description="Helical" evidence="5">
    <location>
        <begin position="226"/>
        <end position="244"/>
    </location>
</feature>
<evidence type="ECO:0000256" key="5">
    <source>
        <dbReference type="SAM" id="Phobius"/>
    </source>
</evidence>
<evidence type="ECO:0000256" key="2">
    <source>
        <dbReference type="ARBA" id="ARBA00022692"/>
    </source>
</evidence>
<feature type="transmembrane region" description="Helical" evidence="5">
    <location>
        <begin position="136"/>
        <end position="160"/>
    </location>
</feature>
<feature type="transmembrane region" description="Helical" evidence="5">
    <location>
        <begin position="172"/>
        <end position="192"/>
    </location>
</feature>
<accession>A0A3B0XDV8</accession>
<name>A0A3B0XDV8_9ZZZZ</name>
<dbReference type="AlphaFoldDB" id="A0A3B0XDV8"/>
<reference evidence="6" key="1">
    <citation type="submission" date="2018-06" db="EMBL/GenBank/DDBJ databases">
        <authorList>
            <person name="Zhirakovskaya E."/>
        </authorList>
    </citation>
    <scope>NUCLEOTIDE SEQUENCE</scope>
</reference>
<keyword evidence="2 5" id="KW-0812">Transmembrane</keyword>
<evidence type="ECO:0000313" key="6">
    <source>
        <dbReference type="EMBL" id="VAW66495.1"/>
    </source>
</evidence>
<organism evidence="6">
    <name type="scientific">hydrothermal vent metagenome</name>
    <dbReference type="NCBI Taxonomy" id="652676"/>
    <lineage>
        <taxon>unclassified sequences</taxon>
        <taxon>metagenomes</taxon>
        <taxon>ecological metagenomes</taxon>
    </lineage>
</organism>
<evidence type="ECO:0000256" key="1">
    <source>
        <dbReference type="ARBA" id="ARBA00004141"/>
    </source>
</evidence>
<dbReference type="Pfam" id="PF01925">
    <property type="entry name" value="TauE"/>
    <property type="match status" value="1"/>
</dbReference>
<sequence>MHTLLSFSPFELLLIALVFIWTGFVRSGLGFGGAALGLPLMLFISDQPLFWLPVIGAHLLFFSAITLSSRIHSVDWAYLKKSMFIILPFTLIGVFGLISLPTQWLVFFIYSVTLVYSVLWIFEINFRSNSIWLDRFLLSIGGYVAGTSLTGAPLIVAVFMRNVSAALLRNTLFVLWFIIVSIKMTAFVALGIKLNFMSALVLLPVAAIGHVAGLKAHHYILSNDGLFKRVIGVVLCVISMLGLYQMWRFD</sequence>
<feature type="transmembrane region" description="Helical" evidence="5">
    <location>
        <begin position="199"/>
        <end position="220"/>
    </location>
</feature>
<dbReference type="InterPro" id="IPR002781">
    <property type="entry name" value="TM_pro_TauE-like"/>
</dbReference>
<feature type="transmembrane region" description="Helical" evidence="5">
    <location>
        <begin position="79"/>
        <end position="98"/>
    </location>
</feature>
<dbReference type="GO" id="GO:0016020">
    <property type="term" value="C:membrane"/>
    <property type="evidence" value="ECO:0007669"/>
    <property type="project" value="UniProtKB-SubCell"/>
</dbReference>
<keyword evidence="3 5" id="KW-1133">Transmembrane helix</keyword>
<evidence type="ECO:0000256" key="3">
    <source>
        <dbReference type="ARBA" id="ARBA00022989"/>
    </source>
</evidence>
<proteinExistence type="predicted"/>
<gene>
    <name evidence="6" type="ORF">MNBD_GAMMA10-1952</name>
</gene>